<evidence type="ECO:0000256" key="7">
    <source>
        <dbReference type="ARBA" id="ARBA00023125"/>
    </source>
</evidence>
<dbReference type="GO" id="GO:0000725">
    <property type="term" value="P:recombinational repair"/>
    <property type="evidence" value="ECO:0007669"/>
    <property type="project" value="TreeGrafter"/>
</dbReference>
<dbReference type="PANTHER" id="PTHR11070">
    <property type="entry name" value="UVRD / RECB / PCRA DNA HELICASE FAMILY MEMBER"/>
    <property type="match status" value="1"/>
</dbReference>
<comment type="catalytic activity">
    <reaction evidence="11">
        <text>ATP + H2O = ADP + phosphate + H(+)</text>
        <dbReference type="Rhea" id="RHEA:13065"/>
        <dbReference type="ChEBI" id="CHEBI:15377"/>
        <dbReference type="ChEBI" id="CHEBI:15378"/>
        <dbReference type="ChEBI" id="CHEBI:30616"/>
        <dbReference type="ChEBI" id="CHEBI:43474"/>
        <dbReference type="ChEBI" id="CHEBI:456216"/>
        <dbReference type="EC" id="5.6.2.4"/>
    </reaction>
</comment>
<dbReference type="GO" id="GO:0043138">
    <property type="term" value="F:3'-5' DNA helicase activity"/>
    <property type="evidence" value="ECO:0007669"/>
    <property type="project" value="UniProtKB-EC"/>
</dbReference>
<dbReference type="Proteomes" id="UP000271533">
    <property type="component" value="Chromosome"/>
</dbReference>
<dbReference type="GO" id="GO:0005829">
    <property type="term" value="C:cytosol"/>
    <property type="evidence" value="ECO:0007669"/>
    <property type="project" value="TreeGrafter"/>
</dbReference>
<evidence type="ECO:0000256" key="4">
    <source>
        <dbReference type="ARBA" id="ARBA00022801"/>
    </source>
</evidence>
<evidence type="ECO:0000259" key="13">
    <source>
        <dbReference type="PROSITE" id="PS51198"/>
    </source>
</evidence>
<keyword evidence="3 12" id="KW-0547">Nucleotide-binding</keyword>
<accession>A0A3G2I6C0</accession>
<keyword evidence="7" id="KW-0238">DNA-binding</keyword>
<sequence>MPLNFNQRNAIELINGPCLILAGAGSGKTKVIINKIIYLINYCQCKPGNIIAVTFTNKAAHEIKVRLAKNLNYLQIKKMIISTFHSLGLEIIKKEINALEFDSNFSLFDEKDQMILLKKICNKNIKNNTKLLKKLVFMISFWKNKFLTPLQVQLSAQSNLEKDFGYLYEEYNSYLRKSNILDFDDLICIPTTLLKNNQIIQNRWQKKISYLLVDEYQDTNNSQYELIKMLTNINSNFTLVGDDDQSIYSWRGAKPQNIFLLKEDFPNLKVIKMEQNYRSYGRILKAANKLISNNLHYFKKNLFSTLEYGKKIKVIIGQNEEIEAEKIADKIINQCSDNIIQYKDYAILYRGNYQSQILEKTLLKKNIPYDISSSSSFFSRPEIKDLLSYLRLIVNPNDNYAFIRILNIPHRKIGLTTLNKLEELSIKKNKSLFEISNDIEIKKILRETTIKKIKNFISWVNNIIALSHLKPDDVLDNIINDTKYELWLTKTLKEPKKIQKSINNIYTLSNWLKDMLKGNEFEKPMNLLQIVKKMTLRDVLEKKIKKNQVQKNRVQLMTLHSSKGLEFSSVFIIGMNEGILPNIKSINNDNIEEERRLTYVGMTRAKKELFFTYCQTRIQYGQKLNTLPSRFLFELPQEDLQWDKDIYFHKFYKK</sequence>
<dbReference type="InterPro" id="IPR014016">
    <property type="entry name" value="UvrD-like_ATP-bd"/>
</dbReference>
<feature type="binding site" evidence="12">
    <location>
        <begin position="22"/>
        <end position="29"/>
    </location>
    <ligand>
        <name>ATP</name>
        <dbReference type="ChEBI" id="CHEBI:30616"/>
    </ligand>
</feature>
<dbReference type="EMBL" id="CP032759">
    <property type="protein sequence ID" value="AYN24508.1"/>
    <property type="molecule type" value="Genomic_DNA"/>
</dbReference>
<evidence type="ECO:0000313" key="15">
    <source>
        <dbReference type="EMBL" id="AYN24508.1"/>
    </source>
</evidence>
<gene>
    <name evidence="15" type="primary">rep</name>
    <name evidence="15" type="ORF">D8S97_00720</name>
</gene>
<dbReference type="PROSITE" id="PS51217">
    <property type="entry name" value="UVRD_HELICASE_CTER"/>
    <property type="match status" value="1"/>
</dbReference>
<evidence type="ECO:0000256" key="6">
    <source>
        <dbReference type="ARBA" id="ARBA00022840"/>
    </source>
</evidence>
<dbReference type="PANTHER" id="PTHR11070:SF64">
    <property type="entry name" value="ATP-DEPENDENT DNA HELICASE REP"/>
    <property type="match status" value="1"/>
</dbReference>
<dbReference type="InterPro" id="IPR005752">
    <property type="entry name" value="Helicase_Rep"/>
</dbReference>
<protein>
    <recommendedName>
        <fullName evidence="10">DNA 3'-5' helicase</fullName>
        <ecNumber evidence="10">5.6.2.4</ecNumber>
    </recommendedName>
</protein>
<dbReference type="InterPro" id="IPR013986">
    <property type="entry name" value="DExx_box_DNA_helicase_dom_sf"/>
</dbReference>
<name>A0A3G2I6C0_BUCRM</name>
<evidence type="ECO:0000256" key="2">
    <source>
        <dbReference type="ARBA" id="ARBA00022705"/>
    </source>
</evidence>
<dbReference type="GO" id="GO:0016887">
    <property type="term" value="F:ATP hydrolysis activity"/>
    <property type="evidence" value="ECO:0007669"/>
    <property type="project" value="RHEA"/>
</dbReference>
<dbReference type="InterPro" id="IPR027417">
    <property type="entry name" value="P-loop_NTPase"/>
</dbReference>
<feature type="domain" description="UvrD-like helicase ATP-binding" evidence="13">
    <location>
        <begin position="1"/>
        <end position="280"/>
    </location>
</feature>
<keyword evidence="6 12" id="KW-0067">ATP-binding</keyword>
<dbReference type="AlphaFoldDB" id="A0A3G2I6C0"/>
<dbReference type="NCBIfam" id="TIGR01074">
    <property type="entry name" value="rep"/>
    <property type="match status" value="1"/>
</dbReference>
<evidence type="ECO:0000256" key="3">
    <source>
        <dbReference type="ARBA" id="ARBA00022741"/>
    </source>
</evidence>
<dbReference type="GO" id="GO:0005524">
    <property type="term" value="F:ATP binding"/>
    <property type="evidence" value="ECO:0007669"/>
    <property type="project" value="UniProtKB-UniRule"/>
</dbReference>
<comment type="catalytic activity">
    <reaction evidence="9">
        <text>Couples ATP hydrolysis with the unwinding of duplex DNA by translocating in the 3'-5' direction.</text>
        <dbReference type="EC" id="5.6.2.4"/>
    </reaction>
</comment>
<evidence type="ECO:0000256" key="11">
    <source>
        <dbReference type="ARBA" id="ARBA00048988"/>
    </source>
</evidence>
<dbReference type="GO" id="GO:0006260">
    <property type="term" value="P:DNA replication"/>
    <property type="evidence" value="ECO:0007669"/>
    <property type="project" value="UniProtKB-KW"/>
</dbReference>
<evidence type="ECO:0000256" key="12">
    <source>
        <dbReference type="PROSITE-ProRule" id="PRU00560"/>
    </source>
</evidence>
<dbReference type="RefSeq" id="WP_158361011.1">
    <property type="nucleotide sequence ID" value="NZ_CP032759.1"/>
</dbReference>
<dbReference type="GO" id="GO:0003677">
    <property type="term" value="F:DNA binding"/>
    <property type="evidence" value="ECO:0007669"/>
    <property type="project" value="UniProtKB-KW"/>
</dbReference>
<dbReference type="Gene3D" id="1.10.10.160">
    <property type="match status" value="1"/>
</dbReference>
<dbReference type="EC" id="5.6.2.4" evidence="10"/>
<dbReference type="PROSITE" id="PS51198">
    <property type="entry name" value="UVRD_HELICASE_ATP_BIND"/>
    <property type="match status" value="1"/>
</dbReference>
<feature type="domain" description="UvrD-like helicase C-terminal" evidence="14">
    <location>
        <begin position="281"/>
        <end position="564"/>
    </location>
</feature>
<dbReference type="InterPro" id="IPR000212">
    <property type="entry name" value="DNA_helicase_UvrD/REP"/>
</dbReference>
<evidence type="ECO:0000256" key="5">
    <source>
        <dbReference type="ARBA" id="ARBA00022806"/>
    </source>
</evidence>
<dbReference type="CDD" id="cd17932">
    <property type="entry name" value="DEXQc_UvrD"/>
    <property type="match status" value="1"/>
</dbReference>
<dbReference type="Pfam" id="PF13361">
    <property type="entry name" value="UvrD_C"/>
    <property type="match status" value="1"/>
</dbReference>
<keyword evidence="4 12" id="KW-0378">Hydrolase</keyword>
<evidence type="ECO:0000256" key="8">
    <source>
        <dbReference type="ARBA" id="ARBA00023235"/>
    </source>
</evidence>
<proteinExistence type="inferred from homology"/>
<dbReference type="Gene3D" id="1.10.486.10">
    <property type="entry name" value="PCRA, domain 4"/>
    <property type="match status" value="1"/>
</dbReference>
<dbReference type="SUPFAM" id="SSF52540">
    <property type="entry name" value="P-loop containing nucleoside triphosphate hydrolases"/>
    <property type="match status" value="1"/>
</dbReference>
<keyword evidence="2" id="KW-0235">DNA replication</keyword>
<evidence type="ECO:0000256" key="1">
    <source>
        <dbReference type="ARBA" id="ARBA00009922"/>
    </source>
</evidence>
<dbReference type="Pfam" id="PF00580">
    <property type="entry name" value="UvrD-helicase"/>
    <property type="match status" value="1"/>
</dbReference>
<keyword evidence="5 12" id="KW-0347">Helicase</keyword>
<evidence type="ECO:0000256" key="9">
    <source>
        <dbReference type="ARBA" id="ARBA00034617"/>
    </source>
</evidence>
<organism evidence="15 16">
    <name type="scientific">Buchnera aphidicola subsp. Rhopalosiphum maidis</name>
    <dbReference type="NCBI Taxonomy" id="118109"/>
    <lineage>
        <taxon>Bacteria</taxon>
        <taxon>Pseudomonadati</taxon>
        <taxon>Pseudomonadota</taxon>
        <taxon>Gammaproteobacteria</taxon>
        <taxon>Enterobacterales</taxon>
        <taxon>Erwiniaceae</taxon>
        <taxon>Buchnera</taxon>
    </lineage>
</organism>
<evidence type="ECO:0000313" key="16">
    <source>
        <dbReference type="Proteomes" id="UP000271533"/>
    </source>
</evidence>
<dbReference type="OrthoDB" id="9806690at2"/>
<evidence type="ECO:0000259" key="14">
    <source>
        <dbReference type="PROSITE" id="PS51217"/>
    </source>
</evidence>
<dbReference type="InterPro" id="IPR014017">
    <property type="entry name" value="DNA_helicase_UvrD-like_C"/>
</dbReference>
<evidence type="ECO:0000256" key="10">
    <source>
        <dbReference type="ARBA" id="ARBA00034808"/>
    </source>
</evidence>
<keyword evidence="8" id="KW-0413">Isomerase</keyword>
<dbReference type="Gene3D" id="3.40.50.300">
    <property type="entry name" value="P-loop containing nucleotide triphosphate hydrolases"/>
    <property type="match status" value="2"/>
</dbReference>
<reference evidence="15 16" key="1">
    <citation type="submission" date="2018-10" db="EMBL/GenBank/DDBJ databases">
        <title>Genome sequence of the corn leaf aphid (Rhopalosiphum maidis Fitch).</title>
        <authorList>
            <person name="Chen W."/>
            <person name="Shakir S."/>
            <person name="Bigham M."/>
            <person name="Fei Z."/>
            <person name="Jander G."/>
        </authorList>
    </citation>
    <scope>NUCLEOTIDE SEQUENCE [LARGE SCALE GENOMIC DNA]</scope>
    <source>
        <strain evidence="15 16">BTI</strain>
    </source>
</reference>
<dbReference type="CDD" id="cd18807">
    <property type="entry name" value="SF1_C_UvrD"/>
    <property type="match status" value="1"/>
</dbReference>
<comment type="similarity">
    <text evidence="1">Belongs to the helicase family. UvrD subfamily.</text>
</comment>